<gene>
    <name evidence="6" type="ORF">PTZ04_18415</name>
</gene>
<sequence>MKMKDTAILKFDNVHTGYPGKEIIKGFTADVFLGDFVGLIGSNGTGKSTLLKCLSGLLPTSEGKIYIEGRDNIGLKQRERSQLIAVVPQSFSIDYDFTVEEIVLMGRNPYLSYRDKESKRDYEIVEKAMEMTKTLKFKGRLFNELSGGEKQRVILARAIAQEPDILLLDEPTSALDIHHQIEVMELIKELNTEKGMTVVAVLHDLNLAARFCERLIMIQGGVVVADGTPAEVIVQKNLKKLYAMKMFIWNNRIFEKPEVIPVRVLKSHQTKKPLRIHVICGGNSASRIIEELDDEGHHITAGVLNEGSDDWLVCKALNLKMVEERPFTTISMERQQENMQMMKDADIILIADVPFGHGNINTLMGIEGLKGAVYLHTSCLNRDFTGGMLKKCLDRIALQKKIIEIGEYDELLEMFKRNEVQDQLFD</sequence>
<evidence type="ECO:0000256" key="2">
    <source>
        <dbReference type="ARBA" id="ARBA00022741"/>
    </source>
</evidence>
<dbReference type="Pfam" id="PF00005">
    <property type="entry name" value="ABC_tran"/>
    <property type="match status" value="1"/>
</dbReference>
<dbReference type="SMART" id="SM00382">
    <property type="entry name" value="AAA"/>
    <property type="match status" value="1"/>
</dbReference>
<dbReference type="SUPFAM" id="SSF52540">
    <property type="entry name" value="P-loop containing nucleoside triphosphate hydrolases"/>
    <property type="match status" value="1"/>
</dbReference>
<accession>A0ABT5UTD7</accession>
<dbReference type="PROSITE" id="PS00211">
    <property type="entry name" value="ABC_TRANSPORTER_1"/>
    <property type="match status" value="1"/>
</dbReference>
<organism evidence="6 7">
    <name type="scientific">Eubacterium limosum</name>
    <dbReference type="NCBI Taxonomy" id="1736"/>
    <lineage>
        <taxon>Bacteria</taxon>
        <taxon>Bacillati</taxon>
        <taxon>Bacillota</taxon>
        <taxon>Clostridia</taxon>
        <taxon>Eubacteriales</taxon>
        <taxon>Eubacteriaceae</taxon>
        <taxon>Eubacterium</taxon>
    </lineage>
</organism>
<evidence type="ECO:0000313" key="6">
    <source>
        <dbReference type="EMBL" id="MDE1472233.1"/>
    </source>
</evidence>
<reference evidence="6 7" key="1">
    <citation type="submission" date="2023-02" db="EMBL/GenBank/DDBJ databases">
        <title>Comparative genome analysis of Eubacterium limosum species.</title>
        <authorList>
            <person name="Bak J.E."/>
        </authorList>
    </citation>
    <scope>NUCLEOTIDE SEQUENCE [LARGE SCALE GENOMIC DNA]</scope>
    <source>
        <strain evidence="6 7">KGMB01548</strain>
    </source>
</reference>
<dbReference type="InterPro" id="IPR017871">
    <property type="entry name" value="ABC_transporter-like_CS"/>
</dbReference>
<dbReference type="GO" id="GO:0005524">
    <property type="term" value="F:ATP binding"/>
    <property type="evidence" value="ECO:0007669"/>
    <property type="project" value="UniProtKB-KW"/>
</dbReference>
<keyword evidence="2" id="KW-0547">Nucleotide-binding</keyword>
<name>A0ABT5UTD7_EUBLI</name>
<dbReference type="RefSeq" id="WP_227208787.1">
    <property type="nucleotide sequence ID" value="NZ_JAJCLO010000014.1"/>
</dbReference>
<evidence type="ECO:0000256" key="4">
    <source>
        <dbReference type="ARBA" id="ARBA00022967"/>
    </source>
</evidence>
<dbReference type="InterPro" id="IPR027417">
    <property type="entry name" value="P-loop_NTPase"/>
</dbReference>
<keyword evidence="3 6" id="KW-0067">ATP-binding</keyword>
<dbReference type="PANTHER" id="PTHR42794:SF1">
    <property type="entry name" value="HEMIN IMPORT ATP-BINDING PROTEIN HMUV"/>
    <property type="match status" value="1"/>
</dbReference>
<feature type="domain" description="ABC transporter" evidence="5">
    <location>
        <begin position="9"/>
        <end position="245"/>
    </location>
</feature>
<evidence type="ECO:0000259" key="5">
    <source>
        <dbReference type="PROSITE" id="PS50893"/>
    </source>
</evidence>
<dbReference type="Proteomes" id="UP001215087">
    <property type="component" value="Unassembled WGS sequence"/>
</dbReference>
<evidence type="ECO:0000256" key="1">
    <source>
        <dbReference type="ARBA" id="ARBA00022448"/>
    </source>
</evidence>
<dbReference type="PANTHER" id="PTHR42794">
    <property type="entry name" value="HEMIN IMPORT ATP-BINDING PROTEIN HMUV"/>
    <property type="match status" value="1"/>
</dbReference>
<keyword evidence="4" id="KW-1278">Translocase</keyword>
<dbReference type="InterPro" id="IPR003439">
    <property type="entry name" value="ABC_transporter-like_ATP-bd"/>
</dbReference>
<evidence type="ECO:0000256" key="3">
    <source>
        <dbReference type="ARBA" id="ARBA00022840"/>
    </source>
</evidence>
<dbReference type="EMBL" id="JAQSVD010000013">
    <property type="protein sequence ID" value="MDE1472233.1"/>
    <property type="molecule type" value="Genomic_DNA"/>
</dbReference>
<evidence type="ECO:0000313" key="7">
    <source>
        <dbReference type="Proteomes" id="UP001215087"/>
    </source>
</evidence>
<protein>
    <submittedName>
        <fullName evidence="6">ABC transporter ATP-binding protein</fullName>
    </submittedName>
</protein>
<dbReference type="InterPro" id="IPR003593">
    <property type="entry name" value="AAA+_ATPase"/>
</dbReference>
<keyword evidence="1" id="KW-0813">Transport</keyword>
<keyword evidence="7" id="KW-1185">Reference proteome</keyword>
<dbReference type="Gene3D" id="3.40.50.300">
    <property type="entry name" value="P-loop containing nucleotide triphosphate hydrolases"/>
    <property type="match status" value="1"/>
</dbReference>
<proteinExistence type="predicted"/>
<dbReference type="PROSITE" id="PS50893">
    <property type="entry name" value="ABC_TRANSPORTER_2"/>
    <property type="match status" value="1"/>
</dbReference>
<dbReference type="CDD" id="cd03214">
    <property type="entry name" value="ABC_Iron-Siderophores_B12_Hemin"/>
    <property type="match status" value="1"/>
</dbReference>
<comment type="caution">
    <text evidence="6">The sequence shown here is derived from an EMBL/GenBank/DDBJ whole genome shotgun (WGS) entry which is preliminary data.</text>
</comment>